<evidence type="ECO:0000313" key="2">
    <source>
        <dbReference type="Proteomes" id="UP001176941"/>
    </source>
</evidence>
<reference evidence="1" key="1">
    <citation type="submission" date="2023-04" db="EMBL/GenBank/DDBJ databases">
        <authorList>
            <consortium name="ELIXIR-Norway"/>
        </authorList>
    </citation>
    <scope>NUCLEOTIDE SEQUENCE [LARGE SCALE GENOMIC DNA]</scope>
</reference>
<keyword evidence="2" id="KW-1185">Reference proteome</keyword>
<proteinExistence type="predicted"/>
<evidence type="ECO:0000313" key="1">
    <source>
        <dbReference type="EMBL" id="CAI9158644.1"/>
    </source>
</evidence>
<accession>A0ABN8YAT1</accession>
<dbReference type="Proteomes" id="UP001176941">
    <property type="component" value="Chromosome 17"/>
</dbReference>
<dbReference type="EMBL" id="OX459953">
    <property type="protein sequence ID" value="CAI9158644.1"/>
    <property type="molecule type" value="Genomic_DNA"/>
</dbReference>
<organism evidence="1 2">
    <name type="scientific">Rangifer tarandus platyrhynchus</name>
    <name type="common">Svalbard reindeer</name>
    <dbReference type="NCBI Taxonomy" id="3082113"/>
    <lineage>
        <taxon>Eukaryota</taxon>
        <taxon>Metazoa</taxon>
        <taxon>Chordata</taxon>
        <taxon>Craniata</taxon>
        <taxon>Vertebrata</taxon>
        <taxon>Euteleostomi</taxon>
        <taxon>Mammalia</taxon>
        <taxon>Eutheria</taxon>
        <taxon>Laurasiatheria</taxon>
        <taxon>Artiodactyla</taxon>
        <taxon>Ruminantia</taxon>
        <taxon>Pecora</taxon>
        <taxon>Cervidae</taxon>
        <taxon>Odocoileinae</taxon>
        <taxon>Rangifer</taxon>
    </lineage>
</organism>
<gene>
    <name evidence="1" type="ORF">MRATA1EN1_LOCUS7606</name>
</gene>
<protein>
    <submittedName>
        <fullName evidence="1">Uncharacterized protein</fullName>
    </submittedName>
</protein>
<name>A0ABN8YAT1_RANTA</name>
<sequence>MSSFPWVIAASAPRAVPAPRRITEDSFRFSPPARLPSAQVPIISQNYRPRGCRKGHPIRGLRVGSCLTLGNESSEEIHELKKQETLLEGVPRRRAAERENPGGLLRHVTRSLVLRPVVLTQDPSRGCARCSAKMDVSEEDSGRWKDMGASFGLCLNSLVGGGLVILCSLPGLPVSKELKQMISMVPPG</sequence>